<feature type="transmembrane region" description="Helical" evidence="5">
    <location>
        <begin position="172"/>
        <end position="193"/>
    </location>
</feature>
<feature type="transmembrane region" description="Helical" evidence="5">
    <location>
        <begin position="410"/>
        <end position="429"/>
    </location>
</feature>
<dbReference type="RefSeq" id="WP_169856508.1">
    <property type="nucleotide sequence ID" value="NZ_JAAQYK010000008.1"/>
</dbReference>
<feature type="transmembrane region" description="Helical" evidence="5">
    <location>
        <begin position="142"/>
        <end position="160"/>
    </location>
</feature>
<feature type="transmembrane region" description="Helical" evidence="5">
    <location>
        <begin position="20"/>
        <end position="48"/>
    </location>
</feature>
<evidence type="ECO:0000256" key="1">
    <source>
        <dbReference type="ARBA" id="ARBA00004141"/>
    </source>
</evidence>
<feature type="transmembrane region" description="Helical" evidence="5">
    <location>
        <begin position="310"/>
        <end position="329"/>
    </location>
</feature>
<protein>
    <submittedName>
        <fullName evidence="7">MFS transporter</fullName>
    </submittedName>
</protein>
<reference evidence="7 8" key="1">
    <citation type="journal article" date="2020" name="Front. Microbiol.">
        <title>Genetic Organization of the aprX-lipA2 Operon Affects the Proteolytic Potential of Pseudomonas Species in Milk.</title>
        <authorList>
            <person name="Maier C."/>
            <person name="Huptas C."/>
            <person name="von Neubeck M."/>
            <person name="Scherer S."/>
            <person name="Wenning M."/>
            <person name="Lucking G."/>
        </authorList>
    </citation>
    <scope>NUCLEOTIDE SEQUENCE [LARGE SCALE GENOMIC DNA]</scope>
    <source>
        <strain evidence="7 8">WS 4997</strain>
    </source>
</reference>
<dbReference type="InterPro" id="IPR011701">
    <property type="entry name" value="MFS"/>
</dbReference>
<dbReference type="AlphaFoldDB" id="A0A7Y1LJ16"/>
<dbReference type="Gene3D" id="1.20.1250.20">
    <property type="entry name" value="MFS general substrate transporter like domains"/>
    <property type="match status" value="1"/>
</dbReference>
<evidence type="ECO:0000256" key="3">
    <source>
        <dbReference type="ARBA" id="ARBA00022989"/>
    </source>
</evidence>
<feature type="transmembrane region" description="Helical" evidence="5">
    <location>
        <begin position="54"/>
        <end position="72"/>
    </location>
</feature>
<evidence type="ECO:0000259" key="6">
    <source>
        <dbReference type="PROSITE" id="PS50850"/>
    </source>
</evidence>
<feature type="transmembrane region" description="Helical" evidence="5">
    <location>
        <begin position="272"/>
        <end position="298"/>
    </location>
</feature>
<evidence type="ECO:0000313" key="7">
    <source>
        <dbReference type="EMBL" id="NNA46962.1"/>
    </source>
</evidence>
<dbReference type="Pfam" id="PF07690">
    <property type="entry name" value="MFS_1"/>
    <property type="match status" value="1"/>
</dbReference>
<dbReference type="InterPro" id="IPR020846">
    <property type="entry name" value="MFS_dom"/>
</dbReference>
<dbReference type="CDD" id="cd17321">
    <property type="entry name" value="MFS_MMR_MDR_like"/>
    <property type="match status" value="1"/>
</dbReference>
<dbReference type="InterPro" id="IPR036259">
    <property type="entry name" value="MFS_trans_sf"/>
</dbReference>
<feature type="transmembrane region" description="Helical" evidence="5">
    <location>
        <begin position="230"/>
        <end position="252"/>
    </location>
</feature>
<feature type="transmembrane region" description="Helical" evidence="5">
    <location>
        <begin position="368"/>
        <end position="389"/>
    </location>
</feature>
<comment type="subcellular location">
    <subcellularLocation>
        <location evidence="1">Membrane</location>
        <topology evidence="1">Multi-pass membrane protein</topology>
    </subcellularLocation>
</comment>
<evidence type="ECO:0000256" key="2">
    <source>
        <dbReference type="ARBA" id="ARBA00022692"/>
    </source>
</evidence>
<dbReference type="Proteomes" id="UP000583279">
    <property type="component" value="Unassembled WGS sequence"/>
</dbReference>
<name>A0A7Y1LJ16_9PSED</name>
<feature type="transmembrane region" description="Helical" evidence="5">
    <location>
        <begin position="84"/>
        <end position="104"/>
    </location>
</feature>
<keyword evidence="2 5" id="KW-0812">Transmembrane</keyword>
<evidence type="ECO:0000256" key="4">
    <source>
        <dbReference type="ARBA" id="ARBA00023136"/>
    </source>
</evidence>
<dbReference type="GO" id="GO:0016020">
    <property type="term" value="C:membrane"/>
    <property type="evidence" value="ECO:0007669"/>
    <property type="project" value="UniProtKB-SubCell"/>
</dbReference>
<feature type="transmembrane region" description="Helical" evidence="5">
    <location>
        <begin position="110"/>
        <end position="130"/>
    </location>
</feature>
<dbReference type="SUPFAM" id="SSF103473">
    <property type="entry name" value="MFS general substrate transporter"/>
    <property type="match status" value="1"/>
</dbReference>
<feature type="domain" description="Major facilitator superfamily (MFS) profile" evidence="6">
    <location>
        <begin position="18"/>
        <end position="500"/>
    </location>
</feature>
<feature type="transmembrane region" description="Helical" evidence="5">
    <location>
        <begin position="476"/>
        <end position="496"/>
    </location>
</feature>
<feature type="transmembrane region" description="Helical" evidence="5">
    <location>
        <begin position="205"/>
        <end position="224"/>
    </location>
</feature>
<dbReference type="PANTHER" id="PTHR42718:SF49">
    <property type="entry name" value="EXPORT PROTEIN"/>
    <property type="match status" value="1"/>
</dbReference>
<sequence length="519" mass="53825">MNSTHSAQTAPPLLKWLQLFAACLTGVLIPLCFTGPAVVLSSISAAMGGSAVELSWVVNAYILTYGSAMMAAGSLTDIYGRKRVWLIGLVIFVLSTVAIPFSSTVLQIDILRLVQGLGGAAAFAGAMSSLAQVFHGAERTKVFSLLGTTFGIGLAFGPLAAGVLVDSAGWKWTFHATALIGIAGFVLVCVSATDSKDPANNGMDWPGALSFTAALTLFTYGVLLAPEDGWASPIVLVCVAGAIVLFMIFVAIERRVSSPMLDLSLFKQAKFVGVQILAASPAFFFVVLIIMLPARFIGVDGLSALQTGKMMIALAAPLLFVPFLAAQLARHYTSGMLSAVGLVLVAAGLFWLGVVLDSGASNAVMPMALIGIGIGLPWGLMDGMAVSVVEKERAGMATGIFNAVRVSADGIAIAIAGALLATFIQWGLFDAATHFAVDQIMGASSRAALGDLHSAGNQLPGQSELLRLEYAKGFRHLLFILGAGSVLTAIAVYATLGRVSAHDHQPAEAVRPVIVGDGE</sequence>
<dbReference type="PANTHER" id="PTHR42718">
    <property type="entry name" value="MAJOR FACILITATOR SUPERFAMILY MULTIDRUG TRANSPORTER MFSC"/>
    <property type="match status" value="1"/>
</dbReference>
<keyword evidence="3 5" id="KW-1133">Transmembrane helix</keyword>
<proteinExistence type="predicted"/>
<dbReference type="PROSITE" id="PS50850">
    <property type="entry name" value="MFS"/>
    <property type="match status" value="1"/>
</dbReference>
<accession>A0A7Y1LJ16</accession>
<comment type="caution">
    <text evidence="7">The sequence shown here is derived from an EMBL/GenBank/DDBJ whole genome shotgun (WGS) entry which is preliminary data.</text>
</comment>
<dbReference type="GO" id="GO:0022857">
    <property type="term" value="F:transmembrane transporter activity"/>
    <property type="evidence" value="ECO:0007669"/>
    <property type="project" value="InterPro"/>
</dbReference>
<keyword evidence="4 5" id="KW-0472">Membrane</keyword>
<gene>
    <name evidence="7" type="ORF">HBO18_22850</name>
</gene>
<evidence type="ECO:0000313" key="8">
    <source>
        <dbReference type="Proteomes" id="UP000583279"/>
    </source>
</evidence>
<evidence type="ECO:0000256" key="5">
    <source>
        <dbReference type="SAM" id="Phobius"/>
    </source>
</evidence>
<dbReference type="EMBL" id="JAAQYK010000008">
    <property type="protein sequence ID" value="NNA46962.1"/>
    <property type="molecule type" value="Genomic_DNA"/>
</dbReference>
<organism evidence="7 8">
    <name type="scientific">Pseudomonas lactis</name>
    <dbReference type="NCBI Taxonomy" id="1615674"/>
    <lineage>
        <taxon>Bacteria</taxon>
        <taxon>Pseudomonadati</taxon>
        <taxon>Pseudomonadota</taxon>
        <taxon>Gammaproteobacteria</taxon>
        <taxon>Pseudomonadales</taxon>
        <taxon>Pseudomonadaceae</taxon>
        <taxon>Pseudomonas</taxon>
    </lineage>
</organism>
<feature type="transmembrane region" description="Helical" evidence="5">
    <location>
        <begin position="336"/>
        <end position="356"/>
    </location>
</feature>